<proteinExistence type="predicted"/>
<protein>
    <submittedName>
        <fullName evidence="1">Uncharacterized protein</fullName>
    </submittedName>
</protein>
<reference evidence="1" key="1">
    <citation type="submission" date="2019-09" db="EMBL/GenBank/DDBJ databases">
        <authorList>
            <person name="Rodrigo-Torres L."/>
            <person name="Arahal R. D."/>
            <person name="Lucena T."/>
        </authorList>
    </citation>
    <scope>NUCLEOTIDE SEQUENCE</scope>
    <source>
        <strain evidence="1">ISS653</strain>
    </source>
</reference>
<evidence type="ECO:0000313" key="1">
    <source>
        <dbReference type="EMBL" id="VVV02352.1"/>
    </source>
</evidence>
<accession>A0AC61YCV2</accession>
<dbReference type="Proteomes" id="UP000356253">
    <property type="component" value="Unassembled WGS sequence"/>
</dbReference>
<sequence length="430" mass="48569">MKIYHELEELIEQNVISTETANKIKHYYLQKNQSSPNQLYIIFGVLGAILIGLGIILIIAHNWDNFSTGLKSFFAFIPLAIGQVLALYVMFKKYTHIAWREGVASFLFLAIGVSISLVSQIYHIQGDSQSFMLTWMLLALPLIYLLNSSIAFLLYLGWITFYAFLVGYFNYPTAPPYLYGLLLIAILPFYGYHVIKKSKNTHALAFQSWGIALSLLMVLGAFSHQHQPFIYITYLSMFAFFLGLSKINTFKSTSSLQVAYAFVGYGGTLVILFILSFRDGIWKSFSSELLAHNFFTSPEFLLGLAFSLAAGYFIVQQYIQTKKVFKISPYQISYIICIGIFFTGIHLSLGAVIINIYLLILGLYTIRLGNKKPHFGILNFGLSIITVLIICRFFDTNLSFIVRGVLFLLVGAGFFAANYLTLQRKKQNAA</sequence>
<comment type="caution">
    <text evidence="1">The sequence shown here is derived from an EMBL/GenBank/DDBJ whole genome shotgun (WGS) entry which is preliminary data.</text>
</comment>
<name>A0AC61YCV2_9FLAO</name>
<dbReference type="EMBL" id="CABVMM010000018">
    <property type="protein sequence ID" value="VVV02352.1"/>
    <property type="molecule type" value="Genomic_DNA"/>
</dbReference>
<keyword evidence="2" id="KW-1185">Reference proteome</keyword>
<organism evidence="1 2">
    <name type="scientific">Mesonia oceanica</name>
    <dbReference type="NCBI Taxonomy" id="2687242"/>
    <lineage>
        <taxon>Bacteria</taxon>
        <taxon>Pseudomonadati</taxon>
        <taxon>Bacteroidota</taxon>
        <taxon>Flavobacteriia</taxon>
        <taxon>Flavobacteriales</taxon>
        <taxon>Flavobacteriaceae</taxon>
        <taxon>Mesonia</taxon>
    </lineage>
</organism>
<evidence type="ECO:0000313" key="2">
    <source>
        <dbReference type="Proteomes" id="UP000356253"/>
    </source>
</evidence>
<gene>
    <name evidence="1" type="ORF">FVB9532_03651</name>
</gene>